<dbReference type="OrthoDB" id="5197788at2"/>
<proteinExistence type="predicted"/>
<organism evidence="2 3">
    <name type="scientific">Mucilaginibacter ginsenosidivorans</name>
    <dbReference type="NCBI Taxonomy" id="398053"/>
    <lineage>
        <taxon>Bacteria</taxon>
        <taxon>Pseudomonadati</taxon>
        <taxon>Bacteroidota</taxon>
        <taxon>Sphingobacteriia</taxon>
        <taxon>Sphingobacteriales</taxon>
        <taxon>Sphingobacteriaceae</taxon>
        <taxon>Mucilaginibacter</taxon>
    </lineage>
</organism>
<accession>A0A5B8UYC6</accession>
<evidence type="ECO:0000313" key="3">
    <source>
        <dbReference type="Proteomes" id="UP000321479"/>
    </source>
</evidence>
<dbReference type="Proteomes" id="UP000321479">
    <property type="component" value="Chromosome"/>
</dbReference>
<dbReference type="PROSITE" id="PS51186">
    <property type="entry name" value="GNAT"/>
    <property type="match status" value="1"/>
</dbReference>
<sequence length="143" mass="15240">MEISGAIDYQADVEAILAAEKLPVSDLPASLDNFLVAKLDDRIAGTAGLEVYGEYGLLRSLAVEPASRGNGIAGELLKGVEELAQGKRVKTLYLLTETAPGYFSRKGYLTIGRANVPAEVQQSSEFSFVCPQSAIVMMKNLSA</sequence>
<dbReference type="Gene3D" id="3.40.630.30">
    <property type="match status" value="1"/>
</dbReference>
<evidence type="ECO:0000313" key="2">
    <source>
        <dbReference type="EMBL" id="QEC63406.1"/>
    </source>
</evidence>
<reference evidence="2 3" key="1">
    <citation type="journal article" date="2017" name="Curr. Microbiol.">
        <title>Mucilaginibacter ginsenosidivorans sp. nov., Isolated from Soil of Ginseng Field.</title>
        <authorList>
            <person name="Kim M.M."/>
            <person name="Siddiqi M.Z."/>
            <person name="Im W.T."/>
        </authorList>
    </citation>
    <scope>NUCLEOTIDE SEQUENCE [LARGE SCALE GENOMIC DNA]</scope>
    <source>
        <strain evidence="2 3">Gsoil 3017</strain>
    </source>
</reference>
<keyword evidence="2" id="KW-0808">Transferase</keyword>
<keyword evidence="3" id="KW-1185">Reference proteome</keyword>
<dbReference type="AlphaFoldDB" id="A0A5B8UYC6"/>
<dbReference type="CDD" id="cd04301">
    <property type="entry name" value="NAT_SF"/>
    <property type="match status" value="1"/>
</dbReference>
<dbReference type="GO" id="GO:0016747">
    <property type="term" value="F:acyltransferase activity, transferring groups other than amino-acyl groups"/>
    <property type="evidence" value="ECO:0007669"/>
    <property type="project" value="InterPro"/>
</dbReference>
<dbReference type="Pfam" id="PF00583">
    <property type="entry name" value="Acetyltransf_1"/>
    <property type="match status" value="1"/>
</dbReference>
<dbReference type="InterPro" id="IPR016181">
    <property type="entry name" value="Acyl_CoA_acyltransferase"/>
</dbReference>
<dbReference type="NCBIfam" id="NF040501">
    <property type="entry name" value="resist_ArsN2"/>
    <property type="match status" value="1"/>
</dbReference>
<dbReference type="EMBL" id="CP042436">
    <property type="protein sequence ID" value="QEC63406.1"/>
    <property type="molecule type" value="Genomic_DNA"/>
</dbReference>
<evidence type="ECO:0000259" key="1">
    <source>
        <dbReference type="PROSITE" id="PS51186"/>
    </source>
</evidence>
<name>A0A5B8UYC6_9SPHI</name>
<dbReference type="KEGG" id="mgin:FRZ54_12745"/>
<dbReference type="SUPFAM" id="SSF55729">
    <property type="entry name" value="Acyl-CoA N-acyltransferases (Nat)"/>
    <property type="match status" value="1"/>
</dbReference>
<feature type="domain" description="N-acetyltransferase" evidence="1">
    <location>
        <begin position="1"/>
        <end position="142"/>
    </location>
</feature>
<dbReference type="InterPro" id="IPR000182">
    <property type="entry name" value="GNAT_dom"/>
</dbReference>
<gene>
    <name evidence="2" type="ORF">FRZ54_12745</name>
</gene>
<protein>
    <submittedName>
        <fullName evidence="2">GNAT family N-acetyltransferase</fullName>
    </submittedName>
</protein>
<dbReference type="RefSeq" id="WP_147031982.1">
    <property type="nucleotide sequence ID" value="NZ_CP042436.1"/>
</dbReference>